<organism evidence="1">
    <name type="scientific">human gut metagenome</name>
    <dbReference type="NCBI Taxonomy" id="408170"/>
    <lineage>
        <taxon>unclassified sequences</taxon>
        <taxon>metagenomes</taxon>
        <taxon>organismal metagenomes</taxon>
    </lineage>
</organism>
<evidence type="ECO:0000313" key="1">
    <source>
        <dbReference type="EMBL" id="EKC52401.1"/>
    </source>
</evidence>
<reference evidence="1" key="1">
    <citation type="journal article" date="2013" name="Environ. Microbiol.">
        <title>Microbiota from the distal guts of lean and obese adolescents exhibit partial functional redundancy besides clear differences in community structure.</title>
        <authorList>
            <person name="Ferrer M."/>
            <person name="Ruiz A."/>
            <person name="Lanza F."/>
            <person name="Haange S.B."/>
            <person name="Oberbach A."/>
            <person name="Till H."/>
            <person name="Bargiela R."/>
            <person name="Campoy C."/>
            <person name="Segura M.T."/>
            <person name="Richter M."/>
            <person name="von Bergen M."/>
            <person name="Seifert J."/>
            <person name="Suarez A."/>
        </authorList>
    </citation>
    <scope>NUCLEOTIDE SEQUENCE</scope>
</reference>
<proteinExistence type="predicted"/>
<dbReference type="AlphaFoldDB" id="K1SYK1"/>
<protein>
    <submittedName>
        <fullName evidence="1">Uncharacterized protein</fullName>
    </submittedName>
</protein>
<name>K1SYK1_9ZZZZ</name>
<accession>K1SYK1</accession>
<feature type="non-terminal residue" evidence="1">
    <location>
        <position position="1"/>
    </location>
</feature>
<dbReference type="EMBL" id="AJWY01011565">
    <property type="protein sequence ID" value="EKC52401.1"/>
    <property type="molecule type" value="Genomic_DNA"/>
</dbReference>
<sequence length="85" mass="9315">AFTVNDFQFVTGEVDIHLVSGIMLDMAYDMCHHTVTHEIVAETGMSVSVRMGLAVLFVQGFHCYASAAKPGSILRKECLKLKLAL</sequence>
<comment type="caution">
    <text evidence="1">The sequence shown here is derived from an EMBL/GenBank/DDBJ whole genome shotgun (WGS) entry which is preliminary data.</text>
</comment>
<gene>
    <name evidence="1" type="ORF">LEA_16908</name>
</gene>